<sequence length="58" mass="6765">MTLFPVWIWREKSRSDKRGDIERNSTLAFSRWCVDSGNSPTKRPVQEHRSQVFAKQGG</sequence>
<evidence type="ECO:0000256" key="1">
    <source>
        <dbReference type="SAM" id="MobiDB-lite"/>
    </source>
</evidence>
<proteinExistence type="predicted"/>
<dbReference type="AlphaFoldDB" id="A0A7L4ZDC6"/>
<feature type="region of interest" description="Disordered" evidence="1">
    <location>
        <begin position="37"/>
        <end position="58"/>
    </location>
</feature>
<evidence type="ECO:0000313" key="2">
    <source>
        <dbReference type="EMBL" id="QHE90199.1"/>
    </source>
</evidence>
<dbReference type="EMBL" id="MK630214">
    <property type="protein sequence ID" value="QHE90199.1"/>
    <property type="molecule type" value="Genomic_DNA"/>
</dbReference>
<name>A0A7L4ZDC6_PROMI</name>
<protein>
    <submittedName>
        <fullName evidence="2">Uncharacterized protein</fullName>
    </submittedName>
</protein>
<organism evidence="2">
    <name type="scientific">Proteus mirabilis</name>
    <dbReference type="NCBI Taxonomy" id="584"/>
    <lineage>
        <taxon>Bacteria</taxon>
        <taxon>Pseudomonadati</taxon>
        <taxon>Pseudomonadota</taxon>
        <taxon>Gammaproteobacteria</taxon>
        <taxon>Enterobacterales</taxon>
        <taxon>Morganellaceae</taxon>
        <taxon>Proteus</taxon>
    </lineage>
</organism>
<accession>A0A7L4ZDC6</accession>
<reference evidence="2" key="1">
    <citation type="submission" date="2019-03" db="EMBL/GenBank/DDBJ databases">
        <authorList>
            <person name="Chen Y."/>
            <person name="Lei C."/>
        </authorList>
    </citation>
    <scope>NUCLEOTIDE SEQUENCE</scope>
    <source>
        <strain evidence="2">SCRJC7FQ</strain>
    </source>
</reference>